<sequence>MHFRKRSAGCESLNRMRDASPGTECGMRVPERSAGCESRNGVRDVGAGNGVRDAVPGTECGIQAQERNMGCGSGNKGWNELPEQSADAGLGTEYGKRVRTGMDCGFWVPEHSVGSESQVKTNLRESTMSSF</sequence>
<gene>
    <name evidence="2" type="ORF">chiPu_0014428</name>
</gene>
<dbReference type="AlphaFoldDB" id="A0A401SZY4"/>
<evidence type="ECO:0000313" key="3">
    <source>
        <dbReference type="Proteomes" id="UP000287033"/>
    </source>
</evidence>
<dbReference type="EMBL" id="BEZZ01000763">
    <property type="protein sequence ID" value="GCC35938.1"/>
    <property type="molecule type" value="Genomic_DNA"/>
</dbReference>
<keyword evidence="3" id="KW-1185">Reference proteome</keyword>
<feature type="region of interest" description="Disordered" evidence="1">
    <location>
        <begin position="1"/>
        <end position="54"/>
    </location>
</feature>
<comment type="caution">
    <text evidence="2">The sequence shown here is derived from an EMBL/GenBank/DDBJ whole genome shotgun (WGS) entry which is preliminary data.</text>
</comment>
<dbReference type="Proteomes" id="UP000287033">
    <property type="component" value="Unassembled WGS sequence"/>
</dbReference>
<name>A0A401SZY4_CHIPU</name>
<organism evidence="2 3">
    <name type="scientific">Chiloscyllium punctatum</name>
    <name type="common">Brownbanded bambooshark</name>
    <name type="synonym">Hemiscyllium punctatum</name>
    <dbReference type="NCBI Taxonomy" id="137246"/>
    <lineage>
        <taxon>Eukaryota</taxon>
        <taxon>Metazoa</taxon>
        <taxon>Chordata</taxon>
        <taxon>Craniata</taxon>
        <taxon>Vertebrata</taxon>
        <taxon>Chondrichthyes</taxon>
        <taxon>Elasmobranchii</taxon>
        <taxon>Galeomorphii</taxon>
        <taxon>Galeoidea</taxon>
        <taxon>Orectolobiformes</taxon>
        <taxon>Hemiscylliidae</taxon>
        <taxon>Chiloscyllium</taxon>
    </lineage>
</organism>
<proteinExistence type="predicted"/>
<protein>
    <submittedName>
        <fullName evidence="2">Uncharacterized protein</fullName>
    </submittedName>
</protein>
<evidence type="ECO:0000256" key="1">
    <source>
        <dbReference type="SAM" id="MobiDB-lite"/>
    </source>
</evidence>
<reference evidence="2 3" key="1">
    <citation type="journal article" date="2018" name="Nat. Ecol. Evol.">
        <title>Shark genomes provide insights into elasmobranch evolution and the origin of vertebrates.</title>
        <authorList>
            <person name="Hara Y"/>
            <person name="Yamaguchi K"/>
            <person name="Onimaru K"/>
            <person name="Kadota M"/>
            <person name="Koyanagi M"/>
            <person name="Keeley SD"/>
            <person name="Tatsumi K"/>
            <person name="Tanaka K"/>
            <person name="Motone F"/>
            <person name="Kageyama Y"/>
            <person name="Nozu R"/>
            <person name="Adachi N"/>
            <person name="Nishimura O"/>
            <person name="Nakagawa R"/>
            <person name="Tanegashima C"/>
            <person name="Kiyatake I"/>
            <person name="Matsumoto R"/>
            <person name="Murakumo K"/>
            <person name="Nishida K"/>
            <person name="Terakita A"/>
            <person name="Kuratani S"/>
            <person name="Sato K"/>
            <person name="Hyodo S Kuraku.S."/>
        </authorList>
    </citation>
    <scope>NUCLEOTIDE SEQUENCE [LARGE SCALE GENOMIC DNA]</scope>
</reference>
<evidence type="ECO:0000313" key="2">
    <source>
        <dbReference type="EMBL" id="GCC35938.1"/>
    </source>
</evidence>
<accession>A0A401SZY4</accession>